<dbReference type="PANTHER" id="PTHR33112:SF13">
    <property type="entry name" value="HETEROKARYON INCOMPATIBILITY DOMAIN-CONTAINING PROTEIN"/>
    <property type="match status" value="1"/>
</dbReference>
<dbReference type="InterPro" id="IPR010730">
    <property type="entry name" value="HET"/>
</dbReference>
<evidence type="ECO:0000313" key="2">
    <source>
        <dbReference type="EMBL" id="KAK8175141.1"/>
    </source>
</evidence>
<name>A0ABR1Y1U7_9PEZI</name>
<evidence type="ECO:0000313" key="3">
    <source>
        <dbReference type="Proteomes" id="UP001456524"/>
    </source>
</evidence>
<reference evidence="2 3" key="1">
    <citation type="journal article" date="2022" name="G3 (Bethesda)">
        <title>Enemy or ally: a genomic approach to elucidate the lifestyle of Phyllosticta citrichinaensis.</title>
        <authorList>
            <person name="Buijs V.A."/>
            <person name="Groenewald J.Z."/>
            <person name="Haridas S."/>
            <person name="LaButti K.M."/>
            <person name="Lipzen A."/>
            <person name="Martin F.M."/>
            <person name="Barry K."/>
            <person name="Grigoriev I.V."/>
            <person name="Crous P.W."/>
            <person name="Seidl M.F."/>
        </authorList>
    </citation>
    <scope>NUCLEOTIDE SEQUENCE [LARGE SCALE GENOMIC DNA]</scope>
    <source>
        <strain evidence="2 3">CBS 129764</strain>
    </source>
</reference>
<dbReference type="EMBL" id="JBBWUH010000002">
    <property type="protein sequence ID" value="KAK8175141.1"/>
    <property type="molecule type" value="Genomic_DNA"/>
</dbReference>
<dbReference type="PANTHER" id="PTHR33112">
    <property type="entry name" value="DOMAIN PROTEIN, PUTATIVE-RELATED"/>
    <property type="match status" value="1"/>
</dbReference>
<proteinExistence type="predicted"/>
<organism evidence="2 3">
    <name type="scientific">Phyllosticta citrichinensis</name>
    <dbReference type="NCBI Taxonomy" id="1130410"/>
    <lineage>
        <taxon>Eukaryota</taxon>
        <taxon>Fungi</taxon>
        <taxon>Dikarya</taxon>
        <taxon>Ascomycota</taxon>
        <taxon>Pezizomycotina</taxon>
        <taxon>Dothideomycetes</taxon>
        <taxon>Dothideomycetes incertae sedis</taxon>
        <taxon>Botryosphaeriales</taxon>
        <taxon>Phyllostictaceae</taxon>
        <taxon>Phyllosticta</taxon>
    </lineage>
</organism>
<sequence length="719" mass="82583">MNPLSTDDGLDSEPCGTCLNLQSERFERVAREHGLTWRDEMSRVRCATFNDIEQSSAGGCIFCSILQDGINHCWPLETDRKIHFTDNTSAWNEVGQAWNLCIEIRPDRSLLLSRIDLRCVEKIRKCKDYDHCWSNFCIFNSWRTPIEFFTLAGVTPFHKSFGPSVDVPAILEPDVSEYIPQTLTRWLSECRSDHDYCENSNSVSESVCPKRLIQTTDDKVRLVELPPDSQVTYTTLSHCWGSEAAKPLRTLKTNIASMRESIDWDKIPRTFKDAITITRSLSLEYIWIDSLCIIQDDNDDWKEQSAQMATVYSNSYLNIAATASKNANGGLFASRVLAVNPPSGTDTRSVESHALSANVVARTHFHQAHKPFFRMNESDFENPHENPFPLLQRAWVFQERMLSRRTVHFTRSEMVWECREHTACECGDYDDPDLESEDSRRITKTLFSGLTGDEEMKTYDLQGVWEVSVATYSRLNISKPKDWPHAMAGLATRLVPHFKSNYIAGMWERSFPHCLMWKPATKDISIKSYHTSTREWPFHTYSFPSGPPTWSWLNCRAAIKSDDGEIKSALWAYTRSYEEADRDVKFEFGDAIDPAEDHQSAEFQVHHRGRLLYLTGLLQECHIRIPSPSSFPKVKFKLDGCEDNDAIDIWLDFKAPETLASAWYPFYCLRISKTDYGIQESLVLAAFPGENFYVRVGTGFSWRSEDPFKDAKVCRVEVR</sequence>
<gene>
    <name evidence="2" type="ORF">IWX90DRAFT_100725</name>
</gene>
<dbReference type="Proteomes" id="UP001456524">
    <property type="component" value="Unassembled WGS sequence"/>
</dbReference>
<dbReference type="Pfam" id="PF06985">
    <property type="entry name" value="HET"/>
    <property type="match status" value="1"/>
</dbReference>
<keyword evidence="3" id="KW-1185">Reference proteome</keyword>
<accession>A0ABR1Y1U7</accession>
<comment type="caution">
    <text evidence="2">The sequence shown here is derived from an EMBL/GenBank/DDBJ whole genome shotgun (WGS) entry which is preliminary data.</text>
</comment>
<protein>
    <submittedName>
        <fullName evidence="2">Heterokaryon incompatibility protein-domain-containing protein</fullName>
    </submittedName>
</protein>
<feature type="domain" description="Heterokaryon incompatibility" evidence="1">
    <location>
        <begin position="233"/>
        <end position="399"/>
    </location>
</feature>
<evidence type="ECO:0000259" key="1">
    <source>
        <dbReference type="Pfam" id="PF06985"/>
    </source>
</evidence>